<dbReference type="GO" id="GO:0005634">
    <property type="term" value="C:nucleus"/>
    <property type="evidence" value="ECO:0007669"/>
    <property type="project" value="TreeGrafter"/>
</dbReference>
<dbReference type="PROSITE" id="PS51354">
    <property type="entry name" value="GLUTAREDOXIN_2"/>
    <property type="match status" value="2"/>
</dbReference>
<dbReference type="Pfam" id="PF00085">
    <property type="entry name" value="Thioredoxin"/>
    <property type="match status" value="1"/>
</dbReference>
<dbReference type="CDD" id="cd03028">
    <property type="entry name" value="GRX_PICOT_like"/>
    <property type="match status" value="2"/>
</dbReference>
<evidence type="ECO:0000256" key="2">
    <source>
        <dbReference type="ARBA" id="ARBA00023004"/>
    </source>
</evidence>
<reference evidence="6" key="1">
    <citation type="submission" date="2025-05" db="UniProtKB">
        <authorList>
            <consortium name="Ensembl"/>
        </authorList>
    </citation>
    <scope>IDENTIFICATION</scope>
</reference>
<feature type="domain" description="Thioredoxin" evidence="4">
    <location>
        <begin position="9"/>
        <end position="101"/>
    </location>
</feature>
<dbReference type="GO" id="GO:0051536">
    <property type="term" value="F:iron-sulfur cluster binding"/>
    <property type="evidence" value="ECO:0007669"/>
    <property type="project" value="UniProtKB-KW"/>
</dbReference>
<evidence type="ECO:0000259" key="5">
    <source>
        <dbReference type="Pfam" id="PF00462"/>
    </source>
</evidence>
<protein>
    <submittedName>
        <fullName evidence="6">Glutaredoxin 3</fullName>
    </submittedName>
</protein>
<dbReference type="AlphaFoldDB" id="A0A8C4WUA5"/>
<dbReference type="GO" id="GO:0005829">
    <property type="term" value="C:cytosol"/>
    <property type="evidence" value="ECO:0007669"/>
    <property type="project" value="TreeGrafter"/>
</dbReference>
<dbReference type="Ensembl" id="ENSEBUT00000011981.1">
    <property type="protein sequence ID" value="ENSEBUP00000011412.1"/>
    <property type="gene ID" value="ENSEBUG00000007312.1"/>
</dbReference>
<dbReference type="InterPro" id="IPR036249">
    <property type="entry name" value="Thioredoxin-like_sf"/>
</dbReference>
<evidence type="ECO:0000259" key="4">
    <source>
        <dbReference type="Pfam" id="PF00085"/>
    </source>
</evidence>
<keyword evidence="2" id="KW-0408">Iron</keyword>
<dbReference type="InterPro" id="IPR033658">
    <property type="entry name" value="GRX_PICOT-like"/>
</dbReference>
<dbReference type="InterPro" id="IPR013766">
    <property type="entry name" value="Thioredoxin_domain"/>
</dbReference>
<feature type="domain" description="Glutaredoxin" evidence="5">
    <location>
        <begin position="145"/>
        <end position="208"/>
    </location>
</feature>
<name>A0A8C4WUA5_EPTBU</name>
<dbReference type="NCBIfam" id="TIGR00365">
    <property type="entry name" value="Grx4 family monothiol glutaredoxin"/>
    <property type="match status" value="2"/>
</dbReference>
<dbReference type="GeneTree" id="ENSGT00550000075030"/>
<evidence type="ECO:0000256" key="1">
    <source>
        <dbReference type="ARBA" id="ARBA00022723"/>
    </source>
</evidence>
<dbReference type="Gene3D" id="3.40.30.10">
    <property type="entry name" value="Glutaredoxin"/>
    <property type="match status" value="3"/>
</dbReference>
<dbReference type="PANTHER" id="PTHR10293">
    <property type="entry name" value="GLUTAREDOXIN FAMILY MEMBER"/>
    <property type="match status" value="1"/>
</dbReference>
<organism evidence="6 7">
    <name type="scientific">Eptatretus burgeri</name>
    <name type="common">Inshore hagfish</name>
    <dbReference type="NCBI Taxonomy" id="7764"/>
    <lineage>
        <taxon>Eukaryota</taxon>
        <taxon>Metazoa</taxon>
        <taxon>Chordata</taxon>
        <taxon>Craniata</taxon>
        <taxon>Vertebrata</taxon>
        <taxon>Cyclostomata</taxon>
        <taxon>Myxini</taxon>
        <taxon>Myxiniformes</taxon>
        <taxon>Myxinidae</taxon>
        <taxon>Eptatretinae</taxon>
        <taxon>Eptatretus</taxon>
    </lineage>
</organism>
<sequence length="333" mass="37018">MTRVTDIKSSQEFSELLLANGRTLLVIHFYASWAPQCGQMDKVLEELTQEQPQAHFARLEAEALPEISQKYGISAVPSILFFKSGQELERLDGADAAQLTHRVARLISVPAPSGTSSQVGPAVSQLGPEELNARLKKLIDSAPCMLFMKGTPQEPRCGFSRQIIDILNKHGVRFGSFDILMDESVRQGLKTYSKWPTYPQVYVNGEMIGGLDIVKEMAESGELSEVCPKGEKLEDRLQALINKAPVMLFMKGTAQGPKCGFSRTTIDILNETGVTYETFDILQDEEVRQGLKTYSKWPTYPQLYVKGELIGGLDIIKELKESEELSEVLNAKN</sequence>
<dbReference type="InterPro" id="IPR002109">
    <property type="entry name" value="Glutaredoxin"/>
</dbReference>
<dbReference type="PANTHER" id="PTHR10293:SF73">
    <property type="entry name" value="GLUTAREDOXIN-3"/>
    <property type="match status" value="1"/>
</dbReference>
<dbReference type="InterPro" id="IPR004480">
    <property type="entry name" value="Monothiol_GRX-rel"/>
</dbReference>
<evidence type="ECO:0000313" key="6">
    <source>
        <dbReference type="Ensembl" id="ENSEBUP00000011393.1"/>
    </source>
</evidence>
<keyword evidence="1" id="KW-0479">Metal-binding</keyword>
<evidence type="ECO:0000256" key="3">
    <source>
        <dbReference type="ARBA" id="ARBA00023014"/>
    </source>
</evidence>
<dbReference type="GO" id="GO:0006879">
    <property type="term" value="P:intracellular iron ion homeostasis"/>
    <property type="evidence" value="ECO:0007669"/>
    <property type="project" value="TreeGrafter"/>
</dbReference>
<dbReference type="GO" id="GO:0046872">
    <property type="term" value="F:metal ion binding"/>
    <property type="evidence" value="ECO:0007669"/>
    <property type="project" value="UniProtKB-KW"/>
</dbReference>
<dbReference type="FunFam" id="3.40.30.10:FF:000092">
    <property type="entry name" value="Monothiol glutaredoxin"/>
    <property type="match status" value="1"/>
</dbReference>
<dbReference type="OMA" id="WAEPCKT"/>
<dbReference type="Pfam" id="PF00462">
    <property type="entry name" value="Glutaredoxin"/>
    <property type="match status" value="2"/>
</dbReference>
<proteinExistence type="predicted"/>
<dbReference type="Proteomes" id="UP000694388">
    <property type="component" value="Unplaced"/>
</dbReference>
<feature type="domain" description="Glutaredoxin" evidence="5">
    <location>
        <begin position="246"/>
        <end position="310"/>
    </location>
</feature>
<evidence type="ECO:0000313" key="7">
    <source>
        <dbReference type="Proteomes" id="UP000694388"/>
    </source>
</evidence>
<dbReference type="FunFam" id="3.40.30.10:FF:000012">
    <property type="entry name" value="Monothiol glutaredoxin"/>
    <property type="match status" value="2"/>
</dbReference>
<dbReference type="CDD" id="cd02984">
    <property type="entry name" value="TRX_PICOT"/>
    <property type="match status" value="1"/>
</dbReference>
<dbReference type="Ensembl" id="ENSEBUT00000011962.1">
    <property type="protein sequence ID" value="ENSEBUP00000011393.1"/>
    <property type="gene ID" value="ENSEBUG00000007312.1"/>
</dbReference>
<keyword evidence="7" id="KW-1185">Reference proteome</keyword>
<dbReference type="SUPFAM" id="SSF52833">
    <property type="entry name" value="Thioredoxin-like"/>
    <property type="match status" value="3"/>
</dbReference>
<keyword evidence="3" id="KW-0411">Iron-sulfur</keyword>
<accession>A0A8C4WUA5</accession>